<evidence type="ECO:0000256" key="1">
    <source>
        <dbReference type="ARBA" id="ARBA00022679"/>
    </source>
</evidence>
<evidence type="ECO:0000256" key="4">
    <source>
        <dbReference type="ARBA" id="ARBA00023163"/>
    </source>
</evidence>
<dbReference type="InterPro" id="IPR031803">
    <property type="entry name" value="BAT_GAF/HTH-assoc"/>
</dbReference>
<name>A0A0W1R979_9EURY</name>
<dbReference type="SUPFAM" id="SSF52172">
    <property type="entry name" value="CheY-like"/>
    <property type="match status" value="1"/>
</dbReference>
<dbReference type="EMBL" id="LOPU01000018">
    <property type="protein sequence ID" value="KTG09851.1"/>
    <property type="molecule type" value="Genomic_DNA"/>
</dbReference>
<dbReference type="InterPro" id="IPR029016">
    <property type="entry name" value="GAF-like_dom_sf"/>
</dbReference>
<sequence length="557" mass="61423">MSDRLLAGQTASNVSRPKGARILLAVSHDENRSLLARTLESDHDVVEVRPEEVSAEDVDLCILDPETLSRHADALEALKDDAGALHLPLLLVVPERNLSNGDVWRQLDSKFSFGVDDLIRTPVSKTELRGRLQSLLRVRQQSVSLDRQRERLDRLNRVNSVIREVNAALVGAKSRKEVEERVCTRLTNAGPYCYVRICEPRATRDALTVSTKVGDLVDPPLPETTTNGDRSQRTAAWRSFTGRETLSGGLRTEDFVEFDDDDSITAWRQWADSGGVRGFACVPIRYRDTVYGVLEVYTSETDSFDEEERSVLDELGQTIGHTTNAVESKRLLLTRGATEVELRIDDGDDPVLELAVASNVELRLEGVTGSDPSVEYYTVDGDAEALIDKAAETPGIVRSRIVRESDEGALVELVFEAESIAEALTDLGMTVDTIVADGRGASVVALLPQDGDVGTALRGLRERYDAVELRSRQQVERRPLTEEDFVTAVESELTARQRSVLKAAYLAGYFDQPRESSGKDVASSLDISSATFHQHIRAGERKLVSKLFEKVTLSGST</sequence>
<dbReference type="PANTHER" id="PTHR34236">
    <property type="entry name" value="DIMETHYL SULFOXIDE REDUCTASE TRANSCRIPTIONAL ACTIVATOR"/>
    <property type="match status" value="1"/>
</dbReference>
<dbReference type="PANTHER" id="PTHR34236:SF1">
    <property type="entry name" value="DIMETHYL SULFOXIDE REDUCTASE TRANSCRIPTIONAL ACTIVATOR"/>
    <property type="match status" value="1"/>
</dbReference>
<proteinExistence type="predicted"/>
<keyword evidence="2" id="KW-0418">Kinase</keyword>
<evidence type="ECO:0000313" key="7">
    <source>
        <dbReference type="EMBL" id="KTG09851.1"/>
    </source>
</evidence>
<dbReference type="InterPro" id="IPR007050">
    <property type="entry name" value="HTH_bacterioopsin"/>
</dbReference>
<keyword evidence="5" id="KW-0597">Phosphoprotein</keyword>
<dbReference type="InterPro" id="IPR011006">
    <property type="entry name" value="CheY-like_superfamily"/>
</dbReference>
<dbReference type="Gene3D" id="3.30.450.40">
    <property type="match status" value="1"/>
</dbReference>
<keyword evidence="8" id="KW-1185">Reference proteome</keyword>
<dbReference type="InterPro" id="IPR001789">
    <property type="entry name" value="Sig_transdc_resp-reg_receiver"/>
</dbReference>
<feature type="domain" description="Response regulatory" evidence="6">
    <location>
        <begin position="21"/>
        <end position="136"/>
    </location>
</feature>
<evidence type="ECO:0000256" key="5">
    <source>
        <dbReference type="PROSITE-ProRule" id="PRU00169"/>
    </source>
</evidence>
<dbReference type="RefSeq" id="WP_058581206.1">
    <property type="nucleotide sequence ID" value="NZ_LOPU01000018.1"/>
</dbReference>
<keyword evidence="4" id="KW-0804">Transcription</keyword>
<reference evidence="7 8" key="1">
    <citation type="submission" date="2015-12" db="EMBL/GenBank/DDBJ databases">
        <title>Haloprofundus marisrubri gen. nov., sp. nov., an extremely halophilic archaeon isolated from the Discovery deep brine-seawater interface in the Red Sea.</title>
        <authorList>
            <person name="Zhang G."/>
            <person name="Stingl U."/>
            <person name="Rashid M."/>
        </authorList>
    </citation>
    <scope>NUCLEOTIDE SEQUENCE [LARGE SCALE GENOMIC DNA]</scope>
    <source>
        <strain evidence="7 8">SB9</strain>
    </source>
</reference>
<evidence type="ECO:0000259" key="6">
    <source>
        <dbReference type="PROSITE" id="PS50110"/>
    </source>
</evidence>
<dbReference type="OrthoDB" id="165911at2157"/>
<keyword evidence="1" id="KW-0808">Transferase</keyword>
<evidence type="ECO:0000313" key="8">
    <source>
        <dbReference type="Proteomes" id="UP000054387"/>
    </source>
</evidence>
<dbReference type="GO" id="GO:0000160">
    <property type="term" value="P:phosphorelay signal transduction system"/>
    <property type="evidence" value="ECO:0007669"/>
    <property type="project" value="InterPro"/>
</dbReference>
<accession>A0A0W1R979</accession>
<comment type="caution">
    <text evidence="7">The sequence shown here is derived from an EMBL/GenBank/DDBJ whole genome shotgun (WGS) entry which is preliminary data.</text>
</comment>
<organism evidence="7 8">
    <name type="scientific">Haloprofundus marisrubri</name>
    <dbReference type="NCBI Taxonomy" id="1514971"/>
    <lineage>
        <taxon>Archaea</taxon>
        <taxon>Methanobacteriati</taxon>
        <taxon>Methanobacteriota</taxon>
        <taxon>Stenosarchaea group</taxon>
        <taxon>Halobacteria</taxon>
        <taxon>Halobacteriales</taxon>
        <taxon>Haloferacaceae</taxon>
        <taxon>Haloprofundus</taxon>
    </lineage>
</organism>
<gene>
    <name evidence="7" type="ORF">AUR64_09485</name>
</gene>
<keyword evidence="3" id="KW-0805">Transcription regulation</keyword>
<evidence type="ECO:0000256" key="3">
    <source>
        <dbReference type="ARBA" id="ARBA00023015"/>
    </source>
</evidence>
<dbReference type="STRING" id="1514971.AUR64_09485"/>
<dbReference type="GO" id="GO:0016301">
    <property type="term" value="F:kinase activity"/>
    <property type="evidence" value="ECO:0007669"/>
    <property type="project" value="UniProtKB-KW"/>
</dbReference>
<dbReference type="AlphaFoldDB" id="A0A0W1R979"/>
<dbReference type="Pfam" id="PF15915">
    <property type="entry name" value="BAT"/>
    <property type="match status" value="1"/>
</dbReference>
<dbReference type="InterPro" id="IPR003018">
    <property type="entry name" value="GAF"/>
</dbReference>
<feature type="modified residue" description="4-aspartylphosphate" evidence="5">
    <location>
        <position position="64"/>
    </location>
</feature>
<dbReference type="Pfam" id="PF13185">
    <property type="entry name" value="GAF_2"/>
    <property type="match status" value="1"/>
</dbReference>
<protein>
    <recommendedName>
        <fullName evidence="6">Response regulatory domain-containing protein</fullName>
    </recommendedName>
</protein>
<dbReference type="Proteomes" id="UP000054387">
    <property type="component" value="Unassembled WGS sequence"/>
</dbReference>
<dbReference type="Pfam" id="PF04967">
    <property type="entry name" value="HTH_10"/>
    <property type="match status" value="1"/>
</dbReference>
<dbReference type="SUPFAM" id="SSF55781">
    <property type="entry name" value="GAF domain-like"/>
    <property type="match status" value="1"/>
</dbReference>
<dbReference type="PROSITE" id="PS50110">
    <property type="entry name" value="RESPONSE_REGULATORY"/>
    <property type="match status" value="1"/>
</dbReference>
<evidence type="ECO:0000256" key="2">
    <source>
        <dbReference type="ARBA" id="ARBA00022777"/>
    </source>
</evidence>